<evidence type="ECO:0000256" key="1">
    <source>
        <dbReference type="SAM" id="Phobius"/>
    </source>
</evidence>
<dbReference type="AlphaFoldDB" id="A0A0Q3QLN9"/>
<feature type="transmembrane region" description="Helical" evidence="1">
    <location>
        <begin position="7"/>
        <end position="29"/>
    </location>
</feature>
<evidence type="ECO:0000313" key="3">
    <source>
        <dbReference type="Proteomes" id="UP000050996"/>
    </source>
</evidence>
<organism evidence="2 3">
    <name type="scientific">Cytobacillus solani</name>
    <dbReference type="NCBI Taxonomy" id="1637975"/>
    <lineage>
        <taxon>Bacteria</taxon>
        <taxon>Bacillati</taxon>
        <taxon>Bacillota</taxon>
        <taxon>Bacilli</taxon>
        <taxon>Bacillales</taxon>
        <taxon>Bacillaceae</taxon>
        <taxon>Cytobacillus</taxon>
    </lineage>
</organism>
<name>A0A0Q3QLN9_9BACI</name>
<reference evidence="2 3" key="1">
    <citation type="submission" date="2015-09" db="EMBL/GenBank/DDBJ databases">
        <title>Genome sequencing project for genomic taxonomy and phylogenomics of Bacillus-like bacteria.</title>
        <authorList>
            <person name="Liu B."/>
            <person name="Wang J."/>
            <person name="Zhu Y."/>
            <person name="Liu G."/>
            <person name="Chen Q."/>
            <person name="Chen Z."/>
            <person name="Lan J."/>
            <person name="Che J."/>
            <person name="Ge C."/>
            <person name="Shi H."/>
            <person name="Pan Z."/>
            <person name="Liu X."/>
        </authorList>
    </citation>
    <scope>NUCLEOTIDE SEQUENCE [LARGE SCALE GENOMIC DNA]</scope>
    <source>
        <strain evidence="2 3">FJAT-18043</strain>
    </source>
</reference>
<comment type="caution">
    <text evidence="2">The sequence shown here is derived from an EMBL/GenBank/DDBJ whole genome shotgun (WGS) entry which is preliminary data.</text>
</comment>
<keyword evidence="1" id="KW-0472">Membrane</keyword>
<dbReference type="EMBL" id="LJIX01000006">
    <property type="protein sequence ID" value="KQL18552.1"/>
    <property type="molecule type" value="Genomic_DNA"/>
</dbReference>
<gene>
    <name evidence="2" type="ORF">AN957_08220</name>
</gene>
<keyword evidence="1" id="KW-1133">Transmembrane helix</keyword>
<dbReference type="Proteomes" id="UP000050996">
    <property type="component" value="Unassembled WGS sequence"/>
</dbReference>
<protein>
    <submittedName>
        <fullName evidence="2">Sigma-Y antisigma factor component</fullName>
    </submittedName>
</protein>
<sequence length="71" mass="8301">MNEEITVPLLIIVAVILISQSIYLFIHARKYGHNYWFWGIVGLIQAPMPTLAYLIFVRKVFHKKNPEGMKE</sequence>
<dbReference type="STRING" id="1637975.AN957_08220"/>
<dbReference type="PATRIC" id="fig|1637975.4.peg.1390"/>
<keyword evidence="1" id="KW-0812">Transmembrane</keyword>
<evidence type="ECO:0000313" key="2">
    <source>
        <dbReference type="EMBL" id="KQL18552.1"/>
    </source>
</evidence>
<keyword evidence="3" id="KW-1185">Reference proteome</keyword>
<dbReference type="RefSeq" id="WP_053475126.1">
    <property type="nucleotide sequence ID" value="NZ_CP085712.1"/>
</dbReference>
<proteinExistence type="predicted"/>
<accession>A0A0Q3QLN9</accession>
<feature type="transmembrane region" description="Helical" evidence="1">
    <location>
        <begin position="35"/>
        <end position="56"/>
    </location>
</feature>